<keyword evidence="7 12" id="KW-0812">Transmembrane</keyword>
<keyword evidence="9 12" id="KW-1133">Transmembrane helix</keyword>
<feature type="transmembrane region" description="Helical" evidence="12">
    <location>
        <begin position="36"/>
        <end position="55"/>
    </location>
</feature>
<dbReference type="GO" id="GO:0005886">
    <property type="term" value="C:plasma membrane"/>
    <property type="evidence" value="ECO:0007669"/>
    <property type="project" value="InterPro"/>
</dbReference>
<feature type="transmembrane region" description="Helical" evidence="12">
    <location>
        <begin position="225"/>
        <end position="243"/>
    </location>
</feature>
<protein>
    <submittedName>
        <fullName evidence="14">Monovalent cation:proton antiporter-2 (CPA2) family protein</fullName>
    </submittedName>
</protein>
<keyword evidence="11 12" id="KW-0472">Membrane</keyword>
<evidence type="ECO:0000256" key="6">
    <source>
        <dbReference type="ARBA" id="ARBA00022538"/>
    </source>
</evidence>
<dbReference type="Pfam" id="PF02254">
    <property type="entry name" value="TrkA_N"/>
    <property type="match status" value="1"/>
</dbReference>
<evidence type="ECO:0000256" key="4">
    <source>
        <dbReference type="ARBA" id="ARBA00022449"/>
    </source>
</evidence>
<name>A0AA97F4L8_9SPHN</name>
<feature type="transmembrane region" description="Helical" evidence="12">
    <location>
        <begin position="92"/>
        <end position="113"/>
    </location>
</feature>
<dbReference type="RefSeq" id="WP_317080373.1">
    <property type="nucleotide sequence ID" value="NZ_CP136594.1"/>
</dbReference>
<dbReference type="SUPFAM" id="SSF51735">
    <property type="entry name" value="NAD(P)-binding Rossmann-fold domains"/>
    <property type="match status" value="1"/>
</dbReference>
<dbReference type="EMBL" id="CP136594">
    <property type="protein sequence ID" value="WOE74141.1"/>
    <property type="molecule type" value="Genomic_DNA"/>
</dbReference>
<dbReference type="InterPro" id="IPR038770">
    <property type="entry name" value="Na+/solute_symporter_sf"/>
</dbReference>
<dbReference type="FunFam" id="3.40.50.720:FF:000036">
    <property type="entry name" value="Glutathione-regulated potassium-efflux system protein KefB"/>
    <property type="match status" value="1"/>
</dbReference>
<evidence type="ECO:0000313" key="14">
    <source>
        <dbReference type="EMBL" id="WOE74141.1"/>
    </source>
</evidence>
<dbReference type="InterPro" id="IPR006153">
    <property type="entry name" value="Cation/H_exchanger_TM"/>
</dbReference>
<dbReference type="GO" id="GO:0015079">
    <property type="term" value="F:potassium ion transmembrane transporter activity"/>
    <property type="evidence" value="ECO:0007669"/>
    <property type="project" value="InterPro"/>
</dbReference>
<dbReference type="InterPro" id="IPR004771">
    <property type="entry name" value="K/H_exchanger"/>
</dbReference>
<feature type="transmembrane region" description="Helical" evidence="12">
    <location>
        <begin position="333"/>
        <end position="353"/>
    </location>
</feature>
<feature type="transmembrane region" description="Helical" evidence="12">
    <location>
        <begin position="302"/>
        <end position="321"/>
    </location>
</feature>
<feature type="transmembrane region" description="Helical" evidence="12">
    <location>
        <begin position="12"/>
        <end position="29"/>
    </location>
</feature>
<dbReference type="Proteomes" id="UP001302429">
    <property type="component" value="Chromosome"/>
</dbReference>
<feature type="transmembrane region" description="Helical" evidence="12">
    <location>
        <begin position="158"/>
        <end position="177"/>
    </location>
</feature>
<feature type="transmembrane region" description="Helical" evidence="12">
    <location>
        <begin position="61"/>
        <end position="80"/>
    </location>
</feature>
<evidence type="ECO:0000256" key="3">
    <source>
        <dbReference type="ARBA" id="ARBA00022448"/>
    </source>
</evidence>
<gene>
    <name evidence="14" type="ORF">RB602_09770</name>
</gene>
<evidence type="ECO:0000256" key="10">
    <source>
        <dbReference type="ARBA" id="ARBA00023065"/>
    </source>
</evidence>
<dbReference type="AlphaFoldDB" id="A0AA97F4L8"/>
<keyword evidence="6" id="KW-0633">Potassium transport</keyword>
<dbReference type="GO" id="GO:0015297">
    <property type="term" value="F:antiporter activity"/>
    <property type="evidence" value="ECO:0007669"/>
    <property type="project" value="UniProtKB-KW"/>
</dbReference>
<feature type="domain" description="RCK N-terminal" evidence="13">
    <location>
        <begin position="407"/>
        <end position="526"/>
    </location>
</feature>
<evidence type="ECO:0000256" key="9">
    <source>
        <dbReference type="ARBA" id="ARBA00022989"/>
    </source>
</evidence>
<evidence type="ECO:0000256" key="7">
    <source>
        <dbReference type="ARBA" id="ARBA00022692"/>
    </source>
</evidence>
<dbReference type="PRINTS" id="PR00335">
    <property type="entry name" value="KUPTAKETRKA"/>
</dbReference>
<dbReference type="InterPro" id="IPR006036">
    <property type="entry name" value="K_uptake_TrkA"/>
</dbReference>
<dbReference type="PROSITE" id="PS51201">
    <property type="entry name" value="RCK_N"/>
    <property type="match status" value="1"/>
</dbReference>
<accession>A0AA97F4L8</accession>
<evidence type="ECO:0000256" key="11">
    <source>
        <dbReference type="ARBA" id="ARBA00023136"/>
    </source>
</evidence>
<keyword evidence="8" id="KW-0630">Potassium</keyword>
<dbReference type="NCBIfam" id="TIGR00932">
    <property type="entry name" value="2a37"/>
    <property type="match status" value="1"/>
</dbReference>
<keyword evidence="4" id="KW-0050">Antiport</keyword>
<organism evidence="14 15">
    <name type="scientific">Alterisphingorhabdus coralli</name>
    <dbReference type="NCBI Taxonomy" id="3071408"/>
    <lineage>
        <taxon>Bacteria</taxon>
        <taxon>Pseudomonadati</taxon>
        <taxon>Pseudomonadota</taxon>
        <taxon>Alphaproteobacteria</taxon>
        <taxon>Sphingomonadales</taxon>
        <taxon>Sphingomonadaceae</taxon>
        <taxon>Alterisphingorhabdus (ex Yan et al. 2024)</taxon>
    </lineage>
</organism>
<dbReference type="InterPro" id="IPR036291">
    <property type="entry name" value="NAD(P)-bd_dom_sf"/>
</dbReference>
<evidence type="ECO:0000256" key="12">
    <source>
        <dbReference type="SAM" id="Phobius"/>
    </source>
</evidence>
<dbReference type="GO" id="GO:1902600">
    <property type="term" value="P:proton transmembrane transport"/>
    <property type="evidence" value="ECO:0007669"/>
    <property type="project" value="InterPro"/>
</dbReference>
<feature type="transmembrane region" description="Helical" evidence="12">
    <location>
        <begin position="365"/>
        <end position="384"/>
    </location>
</feature>
<evidence type="ECO:0000256" key="1">
    <source>
        <dbReference type="ARBA" id="ARBA00004127"/>
    </source>
</evidence>
<proteinExistence type="inferred from homology"/>
<keyword evidence="10" id="KW-0406">Ion transport</keyword>
<feature type="transmembrane region" description="Helical" evidence="12">
    <location>
        <begin position="189"/>
        <end position="213"/>
    </location>
</feature>
<dbReference type="PANTHER" id="PTHR46157">
    <property type="entry name" value="K(+) EFFLUX ANTIPORTER 3, CHLOROPLASTIC"/>
    <property type="match status" value="1"/>
</dbReference>
<evidence type="ECO:0000256" key="2">
    <source>
        <dbReference type="ARBA" id="ARBA00005551"/>
    </source>
</evidence>
<evidence type="ECO:0000256" key="8">
    <source>
        <dbReference type="ARBA" id="ARBA00022958"/>
    </source>
</evidence>
<sequence length="601" mass="64346">MEHGEMHMEDIFLSGFILLAASLAFVLLFRRFGLGAVLGYLLAGVLIGPGVLGLVRDGETILVFAEVGIVLLLFLVGLELAPARLWKLKRDIFGLGLAQVALCGLAMAGLIYFLRNPSWEAALAIGLPLGLSSTAQVLPMLQSEGRLNTPTGERAFSILLFQDLSIIPLITIIAALSRAPQAENATAGWLLALYAVAAIIGLIIIGHFLLNPILKYIGRVAERELFIVAGLFAVFGSALLMASLGLSPALGAFVAGVMLADSPFRHELESDIDPFRSILLGLFFVSVGMMLDLGVIASNPFLVIGLAALLIVTKVALIFGLGKLFGMTNSAALVLGLLLSQGGEFGFVLFNQAQQALLIDPEAASLYGAVVTLSMVCTPFLMLLSRGLGGVKQKIDHDLEDPSQSEDSDAIIIGHGRFGQAVGQILAGANLSLTFIDVKPEQIAVSGTFGRKVFYGDGTRIDLLRSAGADKADLLMFCMDERNFSGDQLEAIATAFPNARIFVRVYDRVHEMRLSEGGAEGLHREVMETAISMARNGLLANGLDTRSVEEIVSEYRDRDRQRLEAQMESGDMYAGLDMSFGTEESKAFDIDVTFAADTPGK</sequence>
<evidence type="ECO:0000256" key="5">
    <source>
        <dbReference type="ARBA" id="ARBA00022475"/>
    </source>
</evidence>
<dbReference type="PANTHER" id="PTHR46157:SF8">
    <property type="entry name" value="GLUTATHIONE-REGULATED POTASSIUM-EFFLUX SYSTEM PROTEIN"/>
    <property type="match status" value="1"/>
</dbReference>
<dbReference type="KEGG" id="acoa:RB602_09770"/>
<feature type="transmembrane region" description="Helical" evidence="12">
    <location>
        <begin position="278"/>
        <end position="296"/>
    </location>
</feature>
<dbReference type="Pfam" id="PF00999">
    <property type="entry name" value="Na_H_Exchanger"/>
    <property type="match status" value="1"/>
</dbReference>
<comment type="subcellular location">
    <subcellularLocation>
        <location evidence="1">Endomembrane system</location>
        <topology evidence="1">Multi-pass membrane protein</topology>
    </subcellularLocation>
</comment>
<keyword evidence="3" id="KW-0813">Transport</keyword>
<evidence type="ECO:0000259" key="13">
    <source>
        <dbReference type="PROSITE" id="PS51201"/>
    </source>
</evidence>
<evidence type="ECO:0000313" key="15">
    <source>
        <dbReference type="Proteomes" id="UP001302429"/>
    </source>
</evidence>
<dbReference type="Gene3D" id="3.40.50.720">
    <property type="entry name" value="NAD(P)-binding Rossmann-like Domain"/>
    <property type="match status" value="1"/>
</dbReference>
<comment type="similarity">
    <text evidence="2">Belongs to the monovalent cation:proton antiporter 2 (CPA2) transporter (TC 2.A.37) family.</text>
</comment>
<dbReference type="Gene3D" id="1.20.1530.20">
    <property type="match status" value="1"/>
</dbReference>
<keyword evidence="5" id="KW-1003">Cell membrane</keyword>
<dbReference type="GO" id="GO:0012505">
    <property type="term" value="C:endomembrane system"/>
    <property type="evidence" value="ECO:0007669"/>
    <property type="project" value="UniProtKB-SubCell"/>
</dbReference>
<keyword evidence="15" id="KW-1185">Reference proteome</keyword>
<dbReference type="InterPro" id="IPR003148">
    <property type="entry name" value="RCK_N"/>
</dbReference>
<reference evidence="14 15" key="1">
    <citation type="submission" date="2023-10" db="EMBL/GenBank/DDBJ databases">
        <title>Complete genome sequence of a Sphingomonadaceae bacterium.</title>
        <authorList>
            <person name="Yan C."/>
        </authorList>
    </citation>
    <scope>NUCLEOTIDE SEQUENCE [LARGE SCALE GENOMIC DNA]</scope>
    <source>
        <strain evidence="14 15">SCSIO 66989</strain>
    </source>
</reference>